<keyword evidence="2" id="KW-1185">Reference proteome</keyword>
<dbReference type="Proteomes" id="UP001500339">
    <property type="component" value="Unassembled WGS sequence"/>
</dbReference>
<dbReference type="RefSeq" id="WP_343767876.1">
    <property type="nucleotide sequence ID" value="NZ_BAAACF010000001.1"/>
</dbReference>
<dbReference type="EMBL" id="BAAACF010000001">
    <property type="protein sequence ID" value="GAA0721731.1"/>
    <property type="molecule type" value="Genomic_DNA"/>
</dbReference>
<proteinExistence type="predicted"/>
<evidence type="ECO:0000313" key="2">
    <source>
        <dbReference type="Proteomes" id="UP001500339"/>
    </source>
</evidence>
<sequence>MDSKIYRNGEYVYINSSEKNEKRDVELDIYYPRVNNKSIYENYKSSEPVMKGIKIDSEGITLISKTPLIVGDFVNFSIALGEYPSFWCLCEVKYVQYEDTNCKAQCEFYSLTMEQINMIKEYMNGI</sequence>
<protein>
    <submittedName>
        <fullName evidence="1">PilZ domain-containing protein</fullName>
    </submittedName>
</protein>
<comment type="caution">
    <text evidence="1">The sequence shown here is derived from an EMBL/GenBank/DDBJ whole genome shotgun (WGS) entry which is preliminary data.</text>
</comment>
<accession>A0ABN1IUX0</accession>
<gene>
    <name evidence="1" type="ORF">GCM10008905_12460</name>
</gene>
<name>A0ABN1IUX0_9CLOT</name>
<evidence type="ECO:0000313" key="1">
    <source>
        <dbReference type="EMBL" id="GAA0721731.1"/>
    </source>
</evidence>
<reference evidence="1 2" key="1">
    <citation type="journal article" date="2019" name="Int. J. Syst. Evol. Microbiol.">
        <title>The Global Catalogue of Microorganisms (GCM) 10K type strain sequencing project: providing services to taxonomists for standard genome sequencing and annotation.</title>
        <authorList>
            <consortium name="The Broad Institute Genomics Platform"/>
            <consortium name="The Broad Institute Genome Sequencing Center for Infectious Disease"/>
            <person name="Wu L."/>
            <person name="Ma J."/>
        </authorList>
    </citation>
    <scope>NUCLEOTIDE SEQUENCE [LARGE SCALE GENOMIC DNA]</scope>
    <source>
        <strain evidence="1 2">JCM 1405</strain>
    </source>
</reference>
<organism evidence="1 2">
    <name type="scientific">Clostridium malenominatum</name>
    <dbReference type="NCBI Taxonomy" id="1539"/>
    <lineage>
        <taxon>Bacteria</taxon>
        <taxon>Bacillati</taxon>
        <taxon>Bacillota</taxon>
        <taxon>Clostridia</taxon>
        <taxon>Eubacteriales</taxon>
        <taxon>Clostridiaceae</taxon>
        <taxon>Clostridium</taxon>
    </lineage>
</organism>